<dbReference type="Pfam" id="PF00015">
    <property type="entry name" value="MCPsignal"/>
    <property type="match status" value="1"/>
</dbReference>
<dbReference type="PANTHER" id="PTHR32089">
    <property type="entry name" value="METHYL-ACCEPTING CHEMOTAXIS PROTEIN MCPB"/>
    <property type="match status" value="1"/>
</dbReference>
<keyword evidence="4 8" id="KW-0472">Membrane</keyword>
<keyword evidence="3 8" id="KW-1133">Transmembrane helix</keyword>
<dbReference type="PROSITE" id="PS50111">
    <property type="entry name" value="CHEMOTAXIS_TRANSDUC_2"/>
    <property type="match status" value="1"/>
</dbReference>
<dbReference type="Proteomes" id="UP000216024">
    <property type="component" value="Unassembled WGS sequence"/>
</dbReference>
<feature type="transmembrane region" description="Helical" evidence="8">
    <location>
        <begin position="199"/>
        <end position="218"/>
    </location>
</feature>
<evidence type="ECO:0000259" key="10">
    <source>
        <dbReference type="PROSITE" id="PS50885"/>
    </source>
</evidence>
<feature type="domain" description="HAMP" evidence="10">
    <location>
        <begin position="221"/>
        <end position="275"/>
    </location>
</feature>
<dbReference type="InterPro" id="IPR029095">
    <property type="entry name" value="NarX-like_N"/>
</dbReference>
<dbReference type="Pfam" id="PF00672">
    <property type="entry name" value="HAMP"/>
    <property type="match status" value="1"/>
</dbReference>
<evidence type="ECO:0000256" key="4">
    <source>
        <dbReference type="ARBA" id="ARBA00023136"/>
    </source>
</evidence>
<evidence type="ECO:0000256" key="1">
    <source>
        <dbReference type="ARBA" id="ARBA00004141"/>
    </source>
</evidence>
<name>A0A267MLI0_9FIRM</name>
<dbReference type="PROSITE" id="PS50885">
    <property type="entry name" value="HAMP"/>
    <property type="match status" value="1"/>
</dbReference>
<sequence>MAYIVKFYMECHILIHFIRRKNMFTNSVNKKIALILGIVFSIFVITMIQLLFTFSSLNDDGVAINLSGSQRMRTMLLSNYSLMYKNGKEGTLSVKEDEIKKILTEELAKYKKIMVALEKGDSSLNISANSDEDILKALNGLKEDVDKYSKSVENVINGIDMDKNVTYIVDNALSIKNKINNVVQMYQSKYDMKINKFKTVLYIYFVIGIIVLFVGMRISNKIIVTPIKRITDKLGEIAGGGGDLTQEIEHKSNDEIGLLATNFNTFLGNIRNMVGVINETSTKVLELSTTMHGTTEEVAIISTRLADSITEIAQGATNQAEDVHVMVENINELGDEIRGINELSVDMKEFSTEVITLNNGNRENVDMLYNHSIENLKASDEINSAIGKLYNNANKINTITEVIDGIANQTNLLALNASIEAARAGENGRGFAVVANEISSLAEQSATSTNEISQLVGQIQSDVENTKNLMGRIMELTMEQSSAVKVTKGDFESISSTLNGIVGKIEDVNKKITVVDDHKNEVVNSIHSISAVSEEAAASTEEVAAFSDEFQHSVGDINMVTASLKTTAEDLSNLISKFKY</sequence>
<proteinExistence type="inferred from homology"/>
<reference evidence="11 12" key="1">
    <citation type="submission" date="2017-06" db="EMBL/GenBank/DDBJ databases">
        <title>Draft genome sequence of anaerobic fermentative bacterium Anaeromicrobium sediminis DY2726D isolated from West Pacific Ocean sediments.</title>
        <authorList>
            <person name="Zeng X."/>
        </authorList>
    </citation>
    <scope>NUCLEOTIDE SEQUENCE [LARGE SCALE GENOMIC DNA]</scope>
    <source>
        <strain evidence="11 12">DY2726D</strain>
    </source>
</reference>
<dbReference type="Gene3D" id="6.10.340.10">
    <property type="match status" value="1"/>
</dbReference>
<dbReference type="SUPFAM" id="SSF58104">
    <property type="entry name" value="Methyl-accepting chemotaxis protein (MCP) signaling domain"/>
    <property type="match status" value="1"/>
</dbReference>
<dbReference type="InterPro" id="IPR004089">
    <property type="entry name" value="MCPsignal_dom"/>
</dbReference>
<dbReference type="EMBL" id="NIBG01000006">
    <property type="protein sequence ID" value="PAB59630.1"/>
    <property type="molecule type" value="Genomic_DNA"/>
</dbReference>
<evidence type="ECO:0000256" key="6">
    <source>
        <dbReference type="ARBA" id="ARBA00029447"/>
    </source>
</evidence>
<keyword evidence="12" id="KW-1185">Reference proteome</keyword>
<feature type="transmembrane region" description="Helical" evidence="8">
    <location>
        <begin position="32"/>
        <end position="52"/>
    </location>
</feature>
<dbReference type="Pfam" id="PF13675">
    <property type="entry name" value="PilJ"/>
    <property type="match status" value="1"/>
</dbReference>
<dbReference type="InterPro" id="IPR003660">
    <property type="entry name" value="HAMP_dom"/>
</dbReference>
<keyword evidence="2 8" id="KW-0812">Transmembrane</keyword>
<comment type="caution">
    <text evidence="11">The sequence shown here is derived from an EMBL/GenBank/DDBJ whole genome shotgun (WGS) entry which is preliminary data.</text>
</comment>
<evidence type="ECO:0000256" key="3">
    <source>
        <dbReference type="ARBA" id="ARBA00022989"/>
    </source>
</evidence>
<dbReference type="PANTHER" id="PTHR32089:SF112">
    <property type="entry name" value="LYSOZYME-LIKE PROTEIN-RELATED"/>
    <property type="match status" value="1"/>
</dbReference>
<evidence type="ECO:0000256" key="5">
    <source>
        <dbReference type="ARBA" id="ARBA00023224"/>
    </source>
</evidence>
<evidence type="ECO:0000256" key="7">
    <source>
        <dbReference type="PROSITE-ProRule" id="PRU00284"/>
    </source>
</evidence>
<evidence type="ECO:0000313" key="11">
    <source>
        <dbReference type="EMBL" id="PAB59630.1"/>
    </source>
</evidence>
<dbReference type="GO" id="GO:0007165">
    <property type="term" value="P:signal transduction"/>
    <property type="evidence" value="ECO:0007669"/>
    <property type="project" value="UniProtKB-KW"/>
</dbReference>
<dbReference type="CDD" id="cd06225">
    <property type="entry name" value="HAMP"/>
    <property type="match status" value="1"/>
</dbReference>
<evidence type="ECO:0000256" key="8">
    <source>
        <dbReference type="SAM" id="Phobius"/>
    </source>
</evidence>
<gene>
    <name evidence="11" type="ORF">CCE28_08660</name>
</gene>
<organism evidence="11 12">
    <name type="scientific">Anaeromicrobium sediminis</name>
    <dbReference type="NCBI Taxonomy" id="1478221"/>
    <lineage>
        <taxon>Bacteria</taxon>
        <taxon>Bacillati</taxon>
        <taxon>Bacillota</taxon>
        <taxon>Clostridia</taxon>
        <taxon>Peptostreptococcales</taxon>
        <taxon>Thermotaleaceae</taxon>
        <taxon>Anaeromicrobium</taxon>
    </lineage>
</organism>
<dbReference type="Gene3D" id="1.10.287.950">
    <property type="entry name" value="Methyl-accepting chemotaxis protein"/>
    <property type="match status" value="1"/>
</dbReference>
<evidence type="ECO:0008006" key="13">
    <source>
        <dbReference type="Google" id="ProtNLM"/>
    </source>
</evidence>
<accession>A0A267MLI0</accession>
<feature type="domain" description="Methyl-accepting transducer" evidence="9">
    <location>
        <begin position="294"/>
        <end position="544"/>
    </location>
</feature>
<protein>
    <recommendedName>
        <fullName evidence="13">Methyl-accepting chemotaxis protein</fullName>
    </recommendedName>
</protein>
<dbReference type="AlphaFoldDB" id="A0A267MLI0"/>
<evidence type="ECO:0000259" key="9">
    <source>
        <dbReference type="PROSITE" id="PS50111"/>
    </source>
</evidence>
<keyword evidence="5 7" id="KW-0807">Transducer</keyword>
<evidence type="ECO:0000256" key="2">
    <source>
        <dbReference type="ARBA" id="ARBA00022692"/>
    </source>
</evidence>
<dbReference type="SMART" id="SM00304">
    <property type="entry name" value="HAMP"/>
    <property type="match status" value="1"/>
</dbReference>
<evidence type="ECO:0000313" key="12">
    <source>
        <dbReference type="Proteomes" id="UP000216024"/>
    </source>
</evidence>
<comment type="similarity">
    <text evidence="6">Belongs to the methyl-accepting chemotaxis (MCP) protein family.</text>
</comment>
<dbReference type="GO" id="GO:0016020">
    <property type="term" value="C:membrane"/>
    <property type="evidence" value="ECO:0007669"/>
    <property type="project" value="UniProtKB-SubCell"/>
</dbReference>
<dbReference type="SMART" id="SM00283">
    <property type="entry name" value="MA"/>
    <property type="match status" value="1"/>
</dbReference>
<comment type="subcellular location">
    <subcellularLocation>
        <location evidence="1">Membrane</location>
        <topology evidence="1">Multi-pass membrane protein</topology>
    </subcellularLocation>
</comment>